<feature type="compositionally biased region" description="Basic and acidic residues" evidence="5">
    <location>
        <begin position="2059"/>
        <end position="2079"/>
    </location>
</feature>
<feature type="transmembrane region" description="Helical" evidence="6">
    <location>
        <begin position="1680"/>
        <end position="1700"/>
    </location>
</feature>
<keyword evidence="6" id="KW-0812">Transmembrane</keyword>
<feature type="region of interest" description="Disordered" evidence="5">
    <location>
        <begin position="1537"/>
        <end position="1581"/>
    </location>
</feature>
<feature type="compositionally biased region" description="Low complexity" evidence="5">
    <location>
        <begin position="1552"/>
        <end position="1581"/>
    </location>
</feature>
<dbReference type="GO" id="GO:0044550">
    <property type="term" value="P:secondary metabolite biosynthetic process"/>
    <property type="evidence" value="ECO:0007669"/>
    <property type="project" value="TreeGrafter"/>
</dbReference>
<feature type="transmembrane region" description="Helical" evidence="6">
    <location>
        <begin position="1884"/>
        <end position="1907"/>
    </location>
</feature>
<dbReference type="PANTHER" id="PTHR45527:SF1">
    <property type="entry name" value="FATTY ACID SYNTHASE"/>
    <property type="match status" value="1"/>
</dbReference>
<feature type="transmembrane region" description="Helical" evidence="6">
    <location>
        <begin position="1800"/>
        <end position="1824"/>
    </location>
</feature>
<evidence type="ECO:0000313" key="8">
    <source>
        <dbReference type="EMBL" id="AXI72201.1"/>
    </source>
</evidence>
<dbReference type="CDD" id="cd17646">
    <property type="entry name" value="A_NRPS_AB3403-like"/>
    <property type="match status" value="1"/>
</dbReference>
<feature type="transmembrane region" description="Helical" evidence="6">
    <location>
        <begin position="1973"/>
        <end position="1991"/>
    </location>
</feature>
<feature type="domain" description="Carrier" evidence="7">
    <location>
        <begin position="1146"/>
        <end position="1225"/>
    </location>
</feature>
<dbReference type="InterPro" id="IPR036736">
    <property type="entry name" value="ACP-like_sf"/>
</dbReference>
<dbReference type="Gene3D" id="3.40.50.980">
    <property type="match status" value="2"/>
</dbReference>
<dbReference type="PROSITE" id="PS00455">
    <property type="entry name" value="AMP_BINDING"/>
    <property type="match status" value="1"/>
</dbReference>
<feature type="region of interest" description="Disordered" evidence="5">
    <location>
        <begin position="1062"/>
        <end position="1092"/>
    </location>
</feature>
<keyword evidence="4" id="KW-0597">Phosphoprotein</keyword>
<dbReference type="Pfam" id="PF13193">
    <property type="entry name" value="AMP-binding_C"/>
    <property type="match status" value="1"/>
</dbReference>
<keyword evidence="6" id="KW-1133">Transmembrane helix</keyword>
<dbReference type="FunFam" id="2.30.38.10:FF:000001">
    <property type="entry name" value="Non-ribosomal peptide synthetase PvdI"/>
    <property type="match status" value="1"/>
</dbReference>
<dbReference type="PROSITE" id="PS50075">
    <property type="entry name" value="CARRIER"/>
    <property type="match status" value="1"/>
</dbReference>
<dbReference type="Gene3D" id="2.30.38.10">
    <property type="entry name" value="Luciferase, Domain 3"/>
    <property type="match status" value="1"/>
</dbReference>
<dbReference type="Gene3D" id="1.20.1250.20">
    <property type="entry name" value="MFS general substrate transporter like domains"/>
    <property type="match status" value="1"/>
</dbReference>
<dbReference type="GO" id="GO:0005829">
    <property type="term" value="C:cytosol"/>
    <property type="evidence" value="ECO:0007669"/>
    <property type="project" value="TreeGrafter"/>
</dbReference>
<evidence type="ECO:0000259" key="7">
    <source>
        <dbReference type="PROSITE" id="PS50075"/>
    </source>
</evidence>
<dbReference type="InterPro" id="IPR029058">
    <property type="entry name" value="AB_hydrolase_fold"/>
</dbReference>
<dbReference type="Pfam" id="PF00501">
    <property type="entry name" value="AMP-binding"/>
    <property type="match status" value="1"/>
</dbReference>
<evidence type="ECO:0000313" key="9">
    <source>
        <dbReference type="Proteomes" id="UP000253779"/>
    </source>
</evidence>
<keyword evidence="6" id="KW-0472">Membrane</keyword>
<dbReference type="FunFam" id="3.40.50.12780:FF:000012">
    <property type="entry name" value="Non-ribosomal peptide synthetase"/>
    <property type="match status" value="1"/>
</dbReference>
<organism evidence="8 9">
    <name type="scientific">Streptomyces cavourensis</name>
    <dbReference type="NCBI Taxonomy" id="67258"/>
    <lineage>
        <taxon>Bacteria</taxon>
        <taxon>Bacillati</taxon>
        <taxon>Actinomycetota</taxon>
        <taxon>Actinomycetes</taxon>
        <taxon>Kitasatosporales</taxon>
        <taxon>Streptomycetaceae</taxon>
        <taxon>Streptomyces</taxon>
    </lineage>
</organism>
<dbReference type="Pfam" id="PF00668">
    <property type="entry name" value="Condensation"/>
    <property type="match status" value="1"/>
</dbReference>
<feature type="transmembrane region" description="Helical" evidence="6">
    <location>
        <begin position="1721"/>
        <end position="1740"/>
    </location>
</feature>
<feature type="region of interest" description="Disordered" evidence="5">
    <location>
        <begin position="1125"/>
        <end position="1145"/>
    </location>
</feature>
<dbReference type="Pfam" id="PF00550">
    <property type="entry name" value="PP-binding"/>
    <property type="match status" value="1"/>
</dbReference>
<dbReference type="CDD" id="cd06173">
    <property type="entry name" value="MFS_MefA_like"/>
    <property type="match status" value="1"/>
</dbReference>
<dbReference type="InterPro" id="IPR001242">
    <property type="entry name" value="Condensation_dom"/>
</dbReference>
<proteinExistence type="inferred from homology"/>
<evidence type="ECO:0000256" key="6">
    <source>
        <dbReference type="SAM" id="Phobius"/>
    </source>
</evidence>
<feature type="compositionally biased region" description="Gly residues" evidence="5">
    <location>
        <begin position="39"/>
        <end position="48"/>
    </location>
</feature>
<dbReference type="GO" id="GO:0072330">
    <property type="term" value="P:monocarboxylic acid biosynthetic process"/>
    <property type="evidence" value="ECO:0007669"/>
    <property type="project" value="UniProtKB-ARBA"/>
</dbReference>
<feature type="region of interest" description="Disordered" evidence="5">
    <location>
        <begin position="2023"/>
        <end position="2092"/>
    </location>
</feature>
<feature type="compositionally biased region" description="Low complexity" evidence="5">
    <location>
        <begin position="27"/>
        <end position="38"/>
    </location>
</feature>
<dbReference type="InterPro" id="IPR001031">
    <property type="entry name" value="Thioesterase"/>
</dbReference>
<dbReference type="PROSITE" id="PS00012">
    <property type="entry name" value="PHOSPHOPANTETHEINE"/>
    <property type="match status" value="1"/>
</dbReference>
<dbReference type="GO" id="GO:0022857">
    <property type="term" value="F:transmembrane transporter activity"/>
    <property type="evidence" value="ECO:0007669"/>
    <property type="project" value="InterPro"/>
</dbReference>
<dbReference type="InterPro" id="IPR000873">
    <property type="entry name" value="AMP-dep_synth/lig_dom"/>
</dbReference>
<dbReference type="InterPro" id="IPR006162">
    <property type="entry name" value="Ppantetheine_attach_site"/>
</dbReference>
<feature type="transmembrane region" description="Helical" evidence="6">
    <location>
        <begin position="1919"/>
        <end position="1946"/>
    </location>
</feature>
<protein>
    <submittedName>
        <fullName evidence="8">Amino acid adenylation domain-containing protein</fullName>
    </submittedName>
</protein>
<reference evidence="8 9" key="1">
    <citation type="submission" date="2018-07" db="EMBL/GenBank/DDBJ databases">
        <title>Complete genome sequence of soil actinomycete Streptomyces cavourensis tj430.</title>
        <authorList>
            <person name="Wang P."/>
            <person name="Huang Y."/>
        </authorList>
    </citation>
    <scope>NUCLEOTIDE SEQUENCE [LARGE SCALE GENOMIC DNA]</scope>
    <source>
        <strain evidence="8 9">TJ430</strain>
    </source>
</reference>
<dbReference type="InterPro" id="IPR025110">
    <property type="entry name" value="AMP-bd_C"/>
</dbReference>
<feature type="transmembrane region" description="Helical" evidence="6">
    <location>
        <begin position="1653"/>
        <end position="1674"/>
    </location>
</feature>
<dbReference type="FunFam" id="3.40.50.980:FF:000002">
    <property type="entry name" value="Enterobactin synthetase component F"/>
    <property type="match status" value="1"/>
</dbReference>
<dbReference type="InterPro" id="IPR023213">
    <property type="entry name" value="CAT-like_dom_sf"/>
</dbReference>
<dbReference type="InterPro" id="IPR045851">
    <property type="entry name" value="AMP-bd_C_sf"/>
</dbReference>
<dbReference type="InterPro" id="IPR036259">
    <property type="entry name" value="MFS_trans_sf"/>
</dbReference>
<dbReference type="PANTHER" id="PTHR45527">
    <property type="entry name" value="NONRIBOSOMAL PEPTIDE SYNTHETASE"/>
    <property type="match status" value="1"/>
</dbReference>
<dbReference type="FunFam" id="3.40.50.980:FF:000001">
    <property type="entry name" value="Non-ribosomal peptide synthetase"/>
    <property type="match status" value="1"/>
</dbReference>
<dbReference type="EMBL" id="CP030930">
    <property type="protein sequence ID" value="AXI72201.1"/>
    <property type="molecule type" value="Genomic_DNA"/>
</dbReference>
<dbReference type="InterPro" id="IPR009081">
    <property type="entry name" value="PP-bd_ACP"/>
</dbReference>
<dbReference type="InterPro" id="IPR020845">
    <property type="entry name" value="AMP-binding_CS"/>
</dbReference>
<dbReference type="SUPFAM" id="SSF47336">
    <property type="entry name" value="ACP-like"/>
    <property type="match status" value="1"/>
</dbReference>
<comment type="cofactor">
    <cofactor evidence="1">
        <name>pantetheine 4'-phosphate</name>
        <dbReference type="ChEBI" id="CHEBI:47942"/>
    </cofactor>
</comment>
<dbReference type="GO" id="GO:0003824">
    <property type="term" value="F:catalytic activity"/>
    <property type="evidence" value="ECO:0007669"/>
    <property type="project" value="InterPro"/>
</dbReference>
<feature type="transmembrane region" description="Helical" evidence="6">
    <location>
        <begin position="1830"/>
        <end position="1850"/>
    </location>
</feature>
<evidence type="ECO:0000256" key="2">
    <source>
        <dbReference type="ARBA" id="ARBA00006432"/>
    </source>
</evidence>
<dbReference type="SUPFAM" id="SSF103473">
    <property type="entry name" value="MFS general substrate transporter"/>
    <property type="match status" value="1"/>
</dbReference>
<feature type="transmembrane region" description="Helical" evidence="6">
    <location>
        <begin position="1746"/>
        <end position="1765"/>
    </location>
</feature>
<dbReference type="Gene3D" id="3.30.300.30">
    <property type="match status" value="1"/>
</dbReference>
<dbReference type="Pfam" id="PF07690">
    <property type="entry name" value="MFS_1"/>
    <property type="match status" value="1"/>
</dbReference>
<dbReference type="InterPro" id="IPR010071">
    <property type="entry name" value="AA_adenyl_dom"/>
</dbReference>
<keyword evidence="3" id="KW-0596">Phosphopantetheine</keyword>
<dbReference type="SUPFAM" id="SSF52777">
    <property type="entry name" value="CoA-dependent acyltransferases"/>
    <property type="match status" value="2"/>
</dbReference>
<accession>A0AAD0VEU1</accession>
<dbReference type="GO" id="GO:0043041">
    <property type="term" value="P:amino acid activation for nonribosomal peptide biosynthetic process"/>
    <property type="evidence" value="ECO:0007669"/>
    <property type="project" value="TreeGrafter"/>
</dbReference>
<dbReference type="Gene3D" id="1.10.1200.10">
    <property type="entry name" value="ACP-like"/>
    <property type="match status" value="1"/>
</dbReference>
<feature type="compositionally biased region" description="Low complexity" evidence="5">
    <location>
        <begin position="2037"/>
        <end position="2047"/>
    </location>
</feature>
<feature type="region of interest" description="Disordered" evidence="5">
    <location>
        <begin position="1"/>
        <end position="110"/>
    </location>
</feature>
<dbReference type="NCBIfam" id="TIGR01733">
    <property type="entry name" value="AA-adenyl-dom"/>
    <property type="match status" value="1"/>
</dbReference>
<dbReference type="GO" id="GO:0008610">
    <property type="term" value="P:lipid biosynthetic process"/>
    <property type="evidence" value="ECO:0007669"/>
    <property type="project" value="UniProtKB-ARBA"/>
</dbReference>
<evidence type="ECO:0000256" key="5">
    <source>
        <dbReference type="SAM" id="MobiDB-lite"/>
    </source>
</evidence>
<dbReference type="Gene3D" id="3.40.50.1820">
    <property type="entry name" value="alpha/beta hydrolase"/>
    <property type="match status" value="1"/>
</dbReference>
<feature type="transmembrane region" description="Helical" evidence="6">
    <location>
        <begin position="1862"/>
        <end position="1878"/>
    </location>
</feature>
<evidence type="ECO:0000256" key="4">
    <source>
        <dbReference type="ARBA" id="ARBA00022553"/>
    </source>
</evidence>
<dbReference type="Gene3D" id="3.30.559.10">
    <property type="entry name" value="Chloramphenicol acetyltransferase-like domain"/>
    <property type="match status" value="1"/>
</dbReference>
<evidence type="ECO:0000256" key="1">
    <source>
        <dbReference type="ARBA" id="ARBA00001957"/>
    </source>
</evidence>
<sequence length="2092" mass="221299">MSSSSTDRFPGLPDDTTADDGSGDRPASPGGTDSAGGTASAGGTGSAGGTAYAGSTDPAGVPASAGSTASADSTAPAGGTAPVPAGGTEPVGGTAPVGSAAPVGGSAPAAARPAASLSDAKRALLAQRLRGGRARAAQAVARRPEGTVPPLSFAQERLWFMEQFAPGTAAYNIPVARRLRGPLDLPALRRALDAVVARHETLRTRYPATDDGRPVLEIAEPAPFDLRTADAEDEAHAARLVDELGALPFDLVTGPLMHGLLVRLAADDHVLLLVVHHSVSDGWSSEVLVSEVLRGYTAYAAGGTDPLPELPVQYGDFALWQRERLTGGRLEEEVAYWARELADVRPLELPTDRPRPERQTFEGAGYGFDIDRELLERLTALGKAHGATVHMVLLAAFQVVLSRFAGQRDFAVGSPVAGRPEPELEGLIGMFVNVLALRARLDGDPTFTELVGRTRETCLEAYAHQELPFAQLVSELNVERDVTRSPVFQAVLAIQNYASAADAATTDGELPLDVEPFGLHAAGTRFDLELFLMEGEGGLRGAFNYNTDLFDESSIARIAAHLDRFLHAAADRPDEPVSAHDGLDPAERHRLLTEWNDTAVEDSGASGAGRAETLTALIAAQIARTPDAVAVEFGAGSLTFAELDRAADRIARRLTGAGAGPGSLVAVSAERSLDLVAGLLGVLRSGAGYTPLDPEYPADRLAFMLADSGAGILLTQRGLPVPEGCAAHVLLLDEEDGQEGSYDSELAAPCADDIAYMIYTSGSTGRPKGVPNTHRSIVNRLRWMARTYGVGPDDRVLHKTPTGFDVSVWELFLPLITGARLVVTAPGGHKDAAHLRDTIAGHGVTVAHFVPAMLDVFLAEDDVERCVSLRRVVCSGEELAPHTARAFTARLPGCALANLYGPTEAAVDVTSWECEGELDTVPIGAPVDNTRLYVLDAELRPLPPGTPGELHIGGVQVSVGYHRRPGLTAARYVPDPYGPPGSRLYRTGDLARWRADGQLEHLGRIDQQVKIRGQRIEPGEIEAALRAEPGITAAAVIVREDTPGDKRLVAYLVAEGATEAAAPAVAADGPAAPEAGESAPEGSTAPAPWEPDPAELRTALRRTLPDYMVPAAFVTLDALPLSPNGKLDRRALPAPQARRTGGALAAPETETQRVLAEIWAEILTLPEVGVDDDFFDLGGHSLLATQVIARARKRLPEVGARPVSVMDLFTSRTVRELAVLADLDESERGPRHLLHRLTRATPADSRILSYVCVPYGGGSAVVYQPVADELPPGYDLWSVAIPGHDMGVTEEHLPFDELAEKIATEIRERVEGPIALYGHCAVGSALTVAVGRLLEAAGREVEALYIGAQFPFARPRGRVLGLLSRISALDPLLSDRVYFNWLRSMGAEVGDLDEAQMKFMIGNMRADSRAAEEYFTDVLAEVEDGGALLRAPVISVIGDRDPATDFFEERYREWQLLAERSALAVLDEGGHFFLKYRARELVEIITRTHPAVQAGTAVRELPPRAEDGPWWFHGVSGRDVPVAEADDVRDDVWREETAPTGGEAPTGEPTEAPASGPAPGPASGSGTASGPAPGPDAASGPAPGMGRFLAVALGQLITITGSALTEFALPVWIYMETGSMGKYALYAVIGMLPGILVGPLAGAVVDRLDRRRVMLAASAVAGSTQGALLTLLLSGNLASWHIYVLLGMLSVALTFQRLAYASSVPQLVPKRYLGHANGITQMAFGFAQFIVPLAAVALMAGIGLKGILILDVTGYAVAITVLLIVKFPKTLPWTRRESLVAEIRNGFAYSWKNRGFRAMLLWFAALNIFLSPLFLLVTPLVLSFDSLESVARVAVAGGAGAILGGIAMGFWGGPKRNRMQGMLGLAGLLAVASALVGVRADLWIIGIGAFGMSCALSMVNGVYTTIVQIKVPQRFHGRVFALNTLVAWSTLPIGHGVIAPAGSAFFGPMFEDGGSLTSTVGALIGTGPGRGIGFMYLLFGAAMLGLVVVGLRLRVLARFDLDVPDALPDDLVGIQERERRVKAARARKLPQADRTPSRAAEASAAPAVTDSSPVTDDDTPTHDHTPTDDDTPTHDHTPTDDDTPARTVEAAR</sequence>
<dbReference type="Proteomes" id="UP000253779">
    <property type="component" value="Chromosome"/>
</dbReference>
<dbReference type="CDD" id="cd19531">
    <property type="entry name" value="LCL_NRPS-like"/>
    <property type="match status" value="1"/>
</dbReference>
<evidence type="ECO:0000256" key="3">
    <source>
        <dbReference type="ARBA" id="ARBA00022450"/>
    </source>
</evidence>
<dbReference type="FunFam" id="1.10.1200.10:FF:000016">
    <property type="entry name" value="Non-ribosomal peptide synthase"/>
    <property type="match status" value="1"/>
</dbReference>
<dbReference type="Gene3D" id="3.30.559.30">
    <property type="entry name" value="Nonribosomal peptide synthetase, condensation domain"/>
    <property type="match status" value="1"/>
</dbReference>
<dbReference type="SUPFAM" id="SSF56801">
    <property type="entry name" value="Acetyl-CoA synthetase-like"/>
    <property type="match status" value="1"/>
</dbReference>
<name>A0AAD0VEU1_9ACTN</name>
<dbReference type="InterPro" id="IPR011701">
    <property type="entry name" value="MFS"/>
</dbReference>
<dbReference type="GO" id="GO:0031177">
    <property type="term" value="F:phosphopantetheine binding"/>
    <property type="evidence" value="ECO:0007669"/>
    <property type="project" value="TreeGrafter"/>
</dbReference>
<feature type="compositionally biased region" description="Low complexity" evidence="5">
    <location>
        <begin position="1062"/>
        <end position="1082"/>
    </location>
</feature>
<feature type="transmembrane region" description="Helical" evidence="6">
    <location>
        <begin position="1623"/>
        <end position="1641"/>
    </location>
</feature>
<feature type="compositionally biased region" description="Low complexity" evidence="5">
    <location>
        <begin position="49"/>
        <end position="110"/>
    </location>
</feature>
<comment type="similarity">
    <text evidence="2">Belongs to the ATP-dependent AMP-binding enzyme family.</text>
</comment>
<dbReference type="SUPFAM" id="SSF53474">
    <property type="entry name" value="alpha/beta-Hydrolases"/>
    <property type="match status" value="1"/>
</dbReference>
<dbReference type="Pfam" id="PF00975">
    <property type="entry name" value="Thioesterase"/>
    <property type="match status" value="1"/>
</dbReference>
<dbReference type="RefSeq" id="WP_114931626.1">
    <property type="nucleotide sequence ID" value="NZ_CP030930.1"/>
</dbReference>
<gene>
    <name evidence="8" type="ORF">DTW94_13635</name>
</gene>